<feature type="coiled-coil region" evidence="1">
    <location>
        <begin position="443"/>
        <end position="527"/>
    </location>
</feature>
<keyword evidence="1" id="KW-0175">Coiled coil</keyword>
<dbReference type="PANTHER" id="PTHR32114:SF2">
    <property type="entry name" value="ABC TRANSPORTER ABCH.3"/>
    <property type="match status" value="1"/>
</dbReference>
<evidence type="ECO:0000256" key="1">
    <source>
        <dbReference type="SAM" id="Coils"/>
    </source>
</evidence>
<keyword evidence="4" id="KW-1185">Reference proteome</keyword>
<dbReference type="InterPro" id="IPR017599">
    <property type="entry name" value="DNA_S_DndD"/>
</dbReference>
<dbReference type="EMBL" id="JBHSAF010000014">
    <property type="protein sequence ID" value="MFC3914309.1"/>
    <property type="molecule type" value="Genomic_DNA"/>
</dbReference>
<dbReference type="Pfam" id="PF13476">
    <property type="entry name" value="AAA_23"/>
    <property type="match status" value="1"/>
</dbReference>
<evidence type="ECO:0000313" key="4">
    <source>
        <dbReference type="Proteomes" id="UP001595692"/>
    </source>
</evidence>
<dbReference type="PANTHER" id="PTHR32114">
    <property type="entry name" value="ABC TRANSPORTER ABCH.3"/>
    <property type="match status" value="1"/>
</dbReference>
<proteinExistence type="predicted"/>
<sequence length="659" mass="75198">MIFECLTLKNFGIYKGEHTIDLDSPDHAKPIILFGALNGGGKTTFLDALQLALYGKYAKCSNRGRLSYTAYLEQTINRYATEKETSITLRFRHEVGGKKHIYEINRAWEKVDRKECKESVVVSHNGHPDALLSEHWDEFINEFIPQSLSELFFFDGEKIETLADPARAAELVKTGIEALLGLELLAQLHIDLGVLKNRQQEELLDEKQRSKLTDAEERLAELKAARNALDNEFSNAIEALNDKKAEAEYWQQQLQDNGAHLIATKDEIAREETRLKTQLENINSELVKLAAGALPLKLVLPLIEQTQQQLQKEAAIKQYQNARSLLLTQEEKILGLLQKQSVSSAQLTTLKNQLDAERAASDSLYSETCYLNSDPSIFNGFHERLEREEQEAKSLLAQKSELSNKLELIKRKLETIPDAKSVQHLIERSLASDLELRLAETKRGETLAQIQQMEESIQQAEEQLNAIRVQGNALNFEQQRQQQLSEHMAKLQEIVVEFKNELVQENIERLQRKIKSKFDTIKRKESLISEIKIDPDTFVLTLLAQDMRPISPHRLSAGERQLLAISVLWGLADESGKELPTIIDTPMGRLDGKHRSRLIEQYFPMAAAQVILLSTDEEIKGSYYKKLKPYIAKEYHISYEESQLTSTIKPGYFPEEKHD</sequence>
<dbReference type="NCBIfam" id="TIGR03185">
    <property type="entry name" value="DNA_S_dndD"/>
    <property type="match status" value="1"/>
</dbReference>
<dbReference type="InterPro" id="IPR038729">
    <property type="entry name" value="Rad50/SbcC_AAA"/>
</dbReference>
<dbReference type="SUPFAM" id="SSF52540">
    <property type="entry name" value="P-loop containing nucleoside triphosphate hydrolases"/>
    <property type="match status" value="1"/>
</dbReference>
<name>A0ABV8CQE6_9GAMM</name>
<organism evidence="3 4">
    <name type="scientific">Pseudaeromonas sharmana</name>
    <dbReference type="NCBI Taxonomy" id="328412"/>
    <lineage>
        <taxon>Bacteria</taxon>
        <taxon>Pseudomonadati</taxon>
        <taxon>Pseudomonadota</taxon>
        <taxon>Gammaproteobacteria</taxon>
        <taxon>Aeromonadales</taxon>
        <taxon>Aeromonadaceae</taxon>
        <taxon>Pseudaeromonas</taxon>
    </lineage>
</organism>
<dbReference type="RefSeq" id="WP_377153041.1">
    <property type="nucleotide sequence ID" value="NZ_JBHSAF010000014.1"/>
</dbReference>
<evidence type="ECO:0000313" key="3">
    <source>
        <dbReference type="EMBL" id="MFC3914309.1"/>
    </source>
</evidence>
<dbReference type="Gene3D" id="3.40.50.300">
    <property type="entry name" value="P-loop containing nucleotide triphosphate hydrolases"/>
    <property type="match status" value="2"/>
</dbReference>
<comment type="caution">
    <text evidence="3">The sequence shown here is derived from an EMBL/GenBank/DDBJ whole genome shotgun (WGS) entry which is preliminary data.</text>
</comment>
<reference evidence="4" key="1">
    <citation type="journal article" date="2019" name="Int. J. Syst. Evol. Microbiol.">
        <title>The Global Catalogue of Microorganisms (GCM) 10K type strain sequencing project: providing services to taxonomists for standard genome sequencing and annotation.</title>
        <authorList>
            <consortium name="The Broad Institute Genomics Platform"/>
            <consortium name="The Broad Institute Genome Sequencing Center for Infectious Disease"/>
            <person name="Wu L."/>
            <person name="Ma J."/>
        </authorList>
    </citation>
    <scope>NUCLEOTIDE SEQUENCE [LARGE SCALE GENOMIC DNA]</scope>
    <source>
        <strain evidence="4">CCUG 54939</strain>
    </source>
</reference>
<feature type="domain" description="Rad50/SbcC-type AAA" evidence="2">
    <location>
        <begin position="6"/>
        <end position="255"/>
    </location>
</feature>
<feature type="coiled-coil region" evidence="1">
    <location>
        <begin position="378"/>
        <end position="412"/>
    </location>
</feature>
<protein>
    <submittedName>
        <fullName evidence="3">DNA sulfur modification protein DndD</fullName>
    </submittedName>
</protein>
<feature type="coiled-coil region" evidence="1">
    <location>
        <begin position="205"/>
        <end position="285"/>
    </location>
</feature>
<dbReference type="Proteomes" id="UP001595692">
    <property type="component" value="Unassembled WGS sequence"/>
</dbReference>
<dbReference type="InterPro" id="IPR027417">
    <property type="entry name" value="P-loop_NTPase"/>
</dbReference>
<evidence type="ECO:0000259" key="2">
    <source>
        <dbReference type="Pfam" id="PF13476"/>
    </source>
</evidence>
<gene>
    <name evidence="3" type="primary">dndD</name>
    <name evidence="3" type="ORF">ACFOSS_12640</name>
</gene>
<accession>A0ABV8CQE6</accession>